<dbReference type="KEGG" id="fer:FNB15_13225"/>
<dbReference type="InterPro" id="IPR000835">
    <property type="entry name" value="HTH_MarR-typ"/>
</dbReference>
<dbReference type="PIRSF" id="PIRSF036158">
    <property type="entry name" value="UCP036158_MarR"/>
    <property type="match status" value="1"/>
</dbReference>
<evidence type="ECO:0000259" key="1">
    <source>
        <dbReference type="Pfam" id="PF13463"/>
    </source>
</evidence>
<evidence type="ECO:0000313" key="3">
    <source>
        <dbReference type="Proteomes" id="UP000317496"/>
    </source>
</evidence>
<dbReference type="GO" id="GO:0003700">
    <property type="term" value="F:DNA-binding transcription factor activity"/>
    <property type="evidence" value="ECO:0007669"/>
    <property type="project" value="InterPro"/>
</dbReference>
<protein>
    <submittedName>
        <fullName evidence="2">Winged helix DNA-binding protein</fullName>
    </submittedName>
</protein>
<dbReference type="Pfam" id="PF13463">
    <property type="entry name" value="HTH_27"/>
    <property type="match status" value="1"/>
</dbReference>
<dbReference type="Proteomes" id="UP000317496">
    <property type="component" value="Chromosome"/>
</dbReference>
<dbReference type="RefSeq" id="WP_144069153.1">
    <property type="nucleotide sequence ID" value="NZ_CP041636.1"/>
</dbReference>
<dbReference type="InterPro" id="IPR036388">
    <property type="entry name" value="WH-like_DNA-bd_sf"/>
</dbReference>
<dbReference type="EMBL" id="CP041636">
    <property type="protein sequence ID" value="QDO98172.1"/>
    <property type="molecule type" value="Genomic_DNA"/>
</dbReference>
<name>A0A516H317_9PROT</name>
<dbReference type="OrthoDB" id="7504146at2"/>
<dbReference type="InterPro" id="IPR014601">
    <property type="entry name" value="Trans_reg_MarR_HTH"/>
</dbReference>
<keyword evidence="2" id="KW-0238">DNA-binding</keyword>
<evidence type="ECO:0000313" key="2">
    <source>
        <dbReference type="EMBL" id="QDO98172.1"/>
    </source>
</evidence>
<reference evidence="2 3" key="1">
    <citation type="submission" date="2019-07" db="EMBL/GenBank/DDBJ databases">
        <title>Genome sequencing for Ferrovibrio sp. K5.</title>
        <authorList>
            <person name="Park S.-J."/>
        </authorList>
    </citation>
    <scope>NUCLEOTIDE SEQUENCE [LARGE SCALE GENOMIC DNA]</scope>
    <source>
        <strain evidence="2 3">K5</strain>
    </source>
</reference>
<dbReference type="AlphaFoldDB" id="A0A516H317"/>
<gene>
    <name evidence="2" type="ORF">FNB15_13225</name>
</gene>
<proteinExistence type="predicted"/>
<keyword evidence="3" id="KW-1185">Reference proteome</keyword>
<dbReference type="GO" id="GO:0003677">
    <property type="term" value="F:DNA binding"/>
    <property type="evidence" value="ECO:0007669"/>
    <property type="project" value="UniProtKB-KW"/>
</dbReference>
<dbReference type="Gene3D" id="1.10.10.10">
    <property type="entry name" value="Winged helix-like DNA-binding domain superfamily/Winged helix DNA-binding domain"/>
    <property type="match status" value="1"/>
</dbReference>
<organism evidence="2 3">
    <name type="scientific">Ferrovibrio terrae</name>
    <dbReference type="NCBI Taxonomy" id="2594003"/>
    <lineage>
        <taxon>Bacteria</taxon>
        <taxon>Pseudomonadati</taxon>
        <taxon>Pseudomonadota</taxon>
        <taxon>Alphaproteobacteria</taxon>
        <taxon>Rhodospirillales</taxon>
        <taxon>Rhodospirillaceae</taxon>
        <taxon>Ferrovibrio</taxon>
    </lineage>
</organism>
<dbReference type="InterPro" id="IPR036390">
    <property type="entry name" value="WH_DNA-bd_sf"/>
</dbReference>
<feature type="domain" description="HTH marR-type" evidence="1">
    <location>
        <begin position="59"/>
        <end position="123"/>
    </location>
</feature>
<sequence>MPPAGSKPAARRPIVSSAHLASERLEGLSEFEFALMMTANAFNRWIMHCMTAAGQGDLAALDVMVLHGVNHRDRPKRLADLCLVLNVEDTHTVNYGLKKMVRLGLIAGARRGKEIFYATTPKGRTLCLEYRKIREQLLGEAFSLIGQPGLGKPQGDLSRVAELMRALSGTYDQAARSAASL</sequence>
<accession>A0A516H317</accession>
<dbReference type="SUPFAM" id="SSF46785">
    <property type="entry name" value="Winged helix' DNA-binding domain"/>
    <property type="match status" value="1"/>
</dbReference>